<reference evidence="2 3" key="1">
    <citation type="submission" date="2010-02" db="EMBL/GenBank/DDBJ databases">
        <authorList>
            <person name="Weinstock G."/>
            <person name="Sodergren E."/>
            <person name="Clifton S."/>
            <person name="Fulton L."/>
            <person name="Fulton B."/>
            <person name="Courtney L."/>
            <person name="Fronick C."/>
            <person name="Harrison M."/>
            <person name="Strong C."/>
            <person name="Farmer C."/>
            <person name="Delahaunty K."/>
            <person name="Markovic C."/>
            <person name="Hall O."/>
            <person name="Minx P."/>
            <person name="Tomlinson C."/>
            <person name="Mitreva M."/>
            <person name="Nelson J."/>
            <person name="Hou S."/>
            <person name="Wollam A."/>
            <person name="Pepin K.H."/>
            <person name="Johnson M."/>
            <person name="Bhonagiri V."/>
            <person name="Zhang X."/>
            <person name="Suruliraj S."/>
            <person name="Warren W."/>
            <person name="Chinwalla A."/>
            <person name="Mardis E.R."/>
            <person name="Wilson R.K."/>
        </authorList>
    </citation>
    <scope>NUCLEOTIDE SEQUENCE [LARGE SCALE GENOMIC DNA]</scope>
    <source>
        <strain evidence="2 3">DSM 2876</strain>
    </source>
</reference>
<proteinExistence type="predicted"/>
<protein>
    <submittedName>
        <fullName evidence="2">Uncharacterized protein</fullName>
    </submittedName>
</protein>
<sequence>MIIREDEPKYILNGIDKVTFWGEHSVILAWYVNLEDIENEISEIANAIQNGEIAYELKYFAEVENGAFGSPKLRNRSQSGDTCDEDGKGI</sequence>
<dbReference type="eggNOG" id="COG1476">
    <property type="taxonomic scope" value="Bacteria"/>
</dbReference>
<feature type="region of interest" description="Disordered" evidence="1">
    <location>
        <begin position="69"/>
        <end position="90"/>
    </location>
</feature>
<dbReference type="Proteomes" id="UP000006238">
    <property type="component" value="Unassembled WGS sequence"/>
</dbReference>
<organism evidence="2 3">
    <name type="scientific">Eshraghiella crossota DSM 2876</name>
    <dbReference type="NCBI Taxonomy" id="511680"/>
    <lineage>
        <taxon>Bacteria</taxon>
        <taxon>Bacillati</taxon>
        <taxon>Bacillota</taxon>
        <taxon>Clostridia</taxon>
        <taxon>Lachnospirales</taxon>
        <taxon>Lachnospiraceae</taxon>
        <taxon>Eshraghiella</taxon>
    </lineage>
</organism>
<evidence type="ECO:0000313" key="2">
    <source>
        <dbReference type="EMBL" id="EFF67516.1"/>
    </source>
</evidence>
<dbReference type="EMBL" id="ABWN01000040">
    <property type="protein sequence ID" value="EFF67516.1"/>
    <property type="molecule type" value="Genomic_DNA"/>
</dbReference>
<evidence type="ECO:0000256" key="1">
    <source>
        <dbReference type="SAM" id="MobiDB-lite"/>
    </source>
</evidence>
<dbReference type="HOGENOM" id="CLU_2435284_0_0_9"/>
<accession>D4S2R1</accession>
<dbReference type="GeneID" id="98917511"/>
<comment type="caution">
    <text evidence="2">The sequence shown here is derived from an EMBL/GenBank/DDBJ whole genome shotgun (WGS) entry which is preliminary data.</text>
</comment>
<dbReference type="AlphaFoldDB" id="D4S2R1"/>
<evidence type="ECO:0000313" key="3">
    <source>
        <dbReference type="Proteomes" id="UP000006238"/>
    </source>
</evidence>
<name>D4S2R1_9FIRM</name>
<keyword evidence="3" id="KW-1185">Reference proteome</keyword>
<dbReference type="RefSeq" id="WP_005604508.1">
    <property type="nucleotide sequence ID" value="NZ_GG663524.1"/>
</dbReference>
<gene>
    <name evidence="2" type="ORF">BUTYVIB_02383</name>
</gene>